<dbReference type="CDD" id="cd00761">
    <property type="entry name" value="Glyco_tranf_GTA_type"/>
    <property type="match status" value="1"/>
</dbReference>
<organism evidence="2">
    <name type="scientific">Candidatus Improbicoccus pseudotrichonymphae</name>
    <dbReference type="NCBI Taxonomy" id="3033792"/>
    <lineage>
        <taxon>Bacteria</taxon>
        <taxon>Bacillati</taxon>
        <taxon>Bacillota</taxon>
        <taxon>Clostridia</taxon>
        <taxon>Candidatus Improbicoccus</taxon>
    </lineage>
</organism>
<dbReference type="InterPro" id="IPR001173">
    <property type="entry name" value="Glyco_trans_2-like"/>
</dbReference>
<dbReference type="EMBL" id="AP027924">
    <property type="protein sequence ID" value="BED91931.1"/>
    <property type="molecule type" value="Genomic_DNA"/>
</dbReference>
<feature type="domain" description="Glycosyltransferase 2-like" evidence="1">
    <location>
        <begin position="5"/>
        <end position="146"/>
    </location>
</feature>
<reference evidence="2" key="1">
    <citation type="journal article" date="2023" name="ISME J.">
        <title>Emergence of putative energy parasites within Clostridia revealed by genome analysis of a novel endosymbiotic clade.</title>
        <authorList>
            <person name="Takahashi K."/>
            <person name="Kuwahara H."/>
            <person name="Horikawa Y."/>
            <person name="Izawa K."/>
            <person name="Kato D."/>
            <person name="Inagaki T."/>
            <person name="Yuki M."/>
            <person name="Ohkuma M."/>
            <person name="Hongoh Y."/>
        </authorList>
    </citation>
    <scope>NUCLEOTIDE SEQUENCE</scope>
    <source>
        <strain evidence="2">CfP3-15</strain>
    </source>
</reference>
<evidence type="ECO:0000313" key="2">
    <source>
        <dbReference type="EMBL" id="BED91931.1"/>
    </source>
</evidence>
<dbReference type="Proteomes" id="UP001337580">
    <property type="component" value="Chromosome"/>
</dbReference>
<gene>
    <name evidence="2" type="ORF">CfP315_0484</name>
</gene>
<protein>
    <submittedName>
        <fullName evidence="2">Glycosyltransferase group 2 family protein</fullName>
    </submittedName>
</protein>
<dbReference type="Pfam" id="PF00535">
    <property type="entry name" value="Glycos_transf_2"/>
    <property type="match status" value="1"/>
</dbReference>
<dbReference type="KEGG" id="ips:CfP315_0484"/>
<dbReference type="PANTHER" id="PTHR22916">
    <property type="entry name" value="GLYCOSYLTRANSFERASE"/>
    <property type="match status" value="1"/>
</dbReference>
<proteinExistence type="predicted"/>
<dbReference type="GO" id="GO:0016758">
    <property type="term" value="F:hexosyltransferase activity"/>
    <property type="evidence" value="ECO:0007669"/>
    <property type="project" value="UniProtKB-ARBA"/>
</dbReference>
<evidence type="ECO:0000259" key="1">
    <source>
        <dbReference type="Pfam" id="PF00535"/>
    </source>
</evidence>
<dbReference type="InterPro" id="IPR029044">
    <property type="entry name" value="Nucleotide-diphossugar_trans"/>
</dbReference>
<sequence length="295" mass="35564">MQSLSVIVPVYNCEKYINKMLFSLSRQTFKDFEVIILDSGSTDSTTKIIKKYCCRFSNWHLFKLRNIKLGKLRNLGLILACSKYVSFIDADDYVEPEFLENLFKKICLHDADMVVCNYKFYFSKFKFCVPNIFHLFNMKSGIYDSEKIFKNLIMDVRLRSYLWNKIFKRDLFFESNAIFPDICYEDFAVMPKIFFFSDKIFIENKFLYNYNRHTGSCTGGRLNEDRIDDYITAVKTMENFLKVQKCFEKYKVQINFIRFRYSIRLVYFFSRQMLSKFDFLNNVNRFKIMLKKLYS</sequence>
<dbReference type="AlphaFoldDB" id="A0AA48KVH6"/>
<name>A0AA48KVH6_9FIRM</name>
<dbReference type="Gene3D" id="3.90.550.10">
    <property type="entry name" value="Spore Coat Polysaccharide Biosynthesis Protein SpsA, Chain A"/>
    <property type="match status" value="1"/>
</dbReference>
<dbReference type="SUPFAM" id="SSF53448">
    <property type="entry name" value="Nucleotide-diphospho-sugar transferases"/>
    <property type="match status" value="1"/>
</dbReference>
<dbReference type="PANTHER" id="PTHR22916:SF3">
    <property type="entry name" value="UDP-GLCNAC:BETAGAL BETA-1,3-N-ACETYLGLUCOSAMINYLTRANSFERASE-LIKE PROTEIN 1"/>
    <property type="match status" value="1"/>
</dbReference>
<accession>A0AA48KVH6</accession>